<keyword evidence="4" id="KW-0472">Membrane</keyword>
<organism evidence="7 8">
    <name type="scientific">Streptomyces bullii</name>
    <dbReference type="NCBI Taxonomy" id="349910"/>
    <lineage>
        <taxon>Bacteria</taxon>
        <taxon>Bacillati</taxon>
        <taxon>Actinomycetota</taxon>
        <taxon>Actinomycetes</taxon>
        <taxon>Kitasatosporales</taxon>
        <taxon>Streptomycetaceae</taxon>
        <taxon>Streptomyces</taxon>
    </lineage>
</organism>
<evidence type="ECO:0000256" key="1">
    <source>
        <dbReference type="ARBA" id="ARBA00004236"/>
    </source>
</evidence>
<dbReference type="PROSITE" id="PS51257">
    <property type="entry name" value="PROKAR_LIPOPROTEIN"/>
    <property type="match status" value="1"/>
</dbReference>
<keyword evidence="3" id="KW-1003">Cell membrane</keyword>
<keyword evidence="2" id="KW-0813">Transport</keyword>
<proteinExistence type="predicted"/>
<feature type="domain" description="ABC-type glycine betaine transport system substrate-binding" evidence="6">
    <location>
        <begin position="49"/>
        <end position="296"/>
    </location>
</feature>
<evidence type="ECO:0000256" key="5">
    <source>
        <dbReference type="SAM" id="SignalP"/>
    </source>
</evidence>
<dbReference type="RefSeq" id="WP_381030748.1">
    <property type="nucleotide sequence ID" value="NZ_JBHSNY010000016.1"/>
</dbReference>
<dbReference type="Gene3D" id="3.10.105.10">
    <property type="entry name" value="Dipeptide-binding Protein, Domain 3"/>
    <property type="match status" value="2"/>
</dbReference>
<dbReference type="Gene3D" id="3.40.190.100">
    <property type="entry name" value="Glycine betaine-binding periplasmic protein, domain 2"/>
    <property type="match status" value="1"/>
</dbReference>
<dbReference type="Pfam" id="PF04069">
    <property type="entry name" value="OpuAC"/>
    <property type="match status" value="1"/>
</dbReference>
<evidence type="ECO:0000256" key="3">
    <source>
        <dbReference type="ARBA" id="ARBA00022475"/>
    </source>
</evidence>
<dbReference type="SUPFAM" id="SSF53850">
    <property type="entry name" value="Periplasmic binding protein-like II"/>
    <property type="match status" value="1"/>
</dbReference>
<keyword evidence="8" id="KW-1185">Reference proteome</keyword>
<feature type="chain" id="PRO_5045889182" evidence="5">
    <location>
        <begin position="28"/>
        <end position="307"/>
    </location>
</feature>
<feature type="signal peptide" evidence="5">
    <location>
        <begin position="1"/>
        <end position="27"/>
    </location>
</feature>
<reference evidence="8" key="1">
    <citation type="journal article" date="2019" name="Int. J. Syst. Evol. Microbiol.">
        <title>The Global Catalogue of Microorganisms (GCM) 10K type strain sequencing project: providing services to taxonomists for standard genome sequencing and annotation.</title>
        <authorList>
            <consortium name="The Broad Institute Genomics Platform"/>
            <consortium name="The Broad Institute Genome Sequencing Center for Infectious Disease"/>
            <person name="Wu L."/>
            <person name="Ma J."/>
        </authorList>
    </citation>
    <scope>NUCLEOTIDE SEQUENCE [LARGE SCALE GENOMIC DNA]</scope>
    <source>
        <strain evidence="8">CGMCC 4.7248</strain>
    </source>
</reference>
<evidence type="ECO:0000259" key="6">
    <source>
        <dbReference type="Pfam" id="PF04069"/>
    </source>
</evidence>
<keyword evidence="5" id="KW-0732">Signal</keyword>
<comment type="caution">
    <text evidence="7">The sequence shown here is derived from an EMBL/GenBank/DDBJ whole genome shotgun (WGS) entry which is preliminary data.</text>
</comment>
<dbReference type="Proteomes" id="UP001596154">
    <property type="component" value="Unassembled WGS sequence"/>
</dbReference>
<evidence type="ECO:0000256" key="2">
    <source>
        <dbReference type="ARBA" id="ARBA00022448"/>
    </source>
</evidence>
<evidence type="ECO:0000313" key="7">
    <source>
        <dbReference type="EMBL" id="MFC5639065.1"/>
    </source>
</evidence>
<dbReference type="PANTHER" id="PTHR47737">
    <property type="entry name" value="GLYCINE BETAINE/PROLINE BETAINE TRANSPORT SYSTEM PERMEASE PROTEIN PROW"/>
    <property type="match status" value="1"/>
</dbReference>
<name>A0ABW0V184_9ACTN</name>
<evidence type="ECO:0000313" key="8">
    <source>
        <dbReference type="Proteomes" id="UP001596154"/>
    </source>
</evidence>
<dbReference type="EMBL" id="JBHSNY010000016">
    <property type="protein sequence ID" value="MFC5639065.1"/>
    <property type="molecule type" value="Genomic_DNA"/>
</dbReference>
<comment type="subcellular location">
    <subcellularLocation>
        <location evidence="1">Cell membrane</location>
    </subcellularLocation>
</comment>
<dbReference type="PANTHER" id="PTHR47737:SF1">
    <property type="entry name" value="GLYCINE BETAINE_PROLINE BETAINE TRANSPORT SYSTEM PERMEASE PROTEIN PROW"/>
    <property type="match status" value="1"/>
</dbReference>
<sequence>MNRTSRRPRGKLLLGCIAAALSLVTTACSGQTATVDSGSGGDSGDTNSLKIAAVPGWDEDIAATYLWKQILEDKGYKIDVQELDIASTFTGVANKQIDLYLDAWLPSTHSTYWDKLGSKLEIIGAWYSPADLNLTVPTYVKDVNTIDDLKSHASEFGGRIVGIEAGSGLMRLTRESVMPAYGLEDDYQLTESSTSAMLSALQTDIAKKKPVVVTLWRPHWAYAKLPLKVLKDPKGAYGKPDSTKPIAYKGFSDDHPEVAGWLKNFKLTSDQLGSLELLIQEKGQGNEQEAAKEWIGKNKTVVDSWLK</sequence>
<protein>
    <submittedName>
        <fullName evidence="7">Glycine betaine ABC transporter substrate-binding protein</fullName>
    </submittedName>
</protein>
<dbReference type="InterPro" id="IPR007210">
    <property type="entry name" value="ABC_Gly_betaine_transp_sub-bd"/>
</dbReference>
<gene>
    <name evidence="7" type="ORF">ACFPZJ_36065</name>
</gene>
<dbReference type="CDD" id="cd13639">
    <property type="entry name" value="PBP2_OpuAC_like"/>
    <property type="match status" value="1"/>
</dbReference>
<accession>A0ABW0V184</accession>
<evidence type="ECO:0000256" key="4">
    <source>
        <dbReference type="ARBA" id="ARBA00023136"/>
    </source>
</evidence>